<dbReference type="Proteomes" id="UP000245206">
    <property type="component" value="Unassembled WGS sequence"/>
</dbReference>
<dbReference type="InterPro" id="IPR016187">
    <property type="entry name" value="CTDL_fold"/>
</dbReference>
<gene>
    <name evidence="2" type="ORF">LPTSP2_21460</name>
</gene>
<dbReference type="Pfam" id="PF07588">
    <property type="entry name" value="DUF1554"/>
    <property type="match status" value="1"/>
</dbReference>
<evidence type="ECO:0000313" key="2">
    <source>
        <dbReference type="EMBL" id="GBF42854.1"/>
    </source>
</evidence>
<name>A0A2P2DE07_9LEPT</name>
<proteinExistence type="predicted"/>
<keyword evidence="2" id="KW-0449">Lipoprotein</keyword>
<evidence type="ECO:0000313" key="3">
    <source>
        <dbReference type="Proteomes" id="UP000245206"/>
    </source>
</evidence>
<accession>A0A2P2DE07</accession>
<protein>
    <submittedName>
        <fullName evidence="2">Lipoprotein</fullName>
    </submittedName>
</protein>
<dbReference type="AlphaFoldDB" id="A0A2P2DE07"/>
<dbReference type="InterPro" id="IPR011448">
    <property type="entry name" value="DUF1554"/>
</dbReference>
<keyword evidence="3" id="KW-1185">Reference proteome</keyword>
<evidence type="ECO:0000259" key="1">
    <source>
        <dbReference type="Pfam" id="PF07588"/>
    </source>
</evidence>
<dbReference type="Gene3D" id="3.10.100.10">
    <property type="entry name" value="Mannose-Binding Protein A, subunit A"/>
    <property type="match status" value="1"/>
</dbReference>
<dbReference type="OrthoDB" id="345734at2"/>
<dbReference type="SUPFAM" id="SSF56436">
    <property type="entry name" value="C-type lectin-like"/>
    <property type="match status" value="1"/>
</dbReference>
<dbReference type="EMBL" id="BFAZ01000009">
    <property type="protein sequence ID" value="GBF42854.1"/>
    <property type="molecule type" value="Genomic_DNA"/>
</dbReference>
<dbReference type="InterPro" id="IPR016186">
    <property type="entry name" value="C-type_lectin-like/link_sf"/>
</dbReference>
<sequence>MIESKWNLFIFLKTNQFLFSILLILSLLSCENETFNNACDTKSKSYFETSILAASIGEKRHPCYPDFTIVNQPGLNVSSQFVTLSEAGGNASIGTSSTIQLYLGSEPKENVNVQVIISNGAYVTPSQTFFTFSKSNWSTFQNVTLTAMNDTIINGTRTVLVRFVPSSTDSSFRLEERIIQAEVSDNDKIIFVTSLGQTGALGGIAGADNLCQANVNCPVGKICKAMMGDSGFLLRRASISSNIGDGQIDWVLKPYASYYRSNRTDLIGTTTSASLFTFNLTFAISGTSSTAWTGLSPDWTNNANSCTGWTVSGVFGYGGDTGSSTTSALGFNSFSCGSSLVHYCVEQ</sequence>
<comment type="caution">
    <text evidence="2">The sequence shown here is derived from an EMBL/GenBank/DDBJ whole genome shotgun (WGS) entry which is preliminary data.</text>
</comment>
<organism evidence="2 3">
    <name type="scientific">Leptospira ellinghausenii</name>
    <dbReference type="NCBI Taxonomy" id="1917822"/>
    <lineage>
        <taxon>Bacteria</taxon>
        <taxon>Pseudomonadati</taxon>
        <taxon>Spirochaetota</taxon>
        <taxon>Spirochaetia</taxon>
        <taxon>Leptospirales</taxon>
        <taxon>Leptospiraceae</taxon>
        <taxon>Leptospira</taxon>
    </lineage>
</organism>
<reference evidence="3" key="1">
    <citation type="journal article" date="2019" name="Microbiol. Immunol.">
        <title>Molecular and phenotypic characterization of Leptospira johnsonii sp. nov., Leptospira ellinghausenii sp. nov. and Leptospira ryugenii sp. nov. isolated from soil and water in Japan.</title>
        <authorList>
            <person name="Masuzawa T."/>
            <person name="Saito M."/>
            <person name="Nakao R."/>
            <person name="Nikaido Y."/>
            <person name="Matsumoto M."/>
            <person name="Ogawa M."/>
            <person name="Yokoyama M."/>
            <person name="Hidaka Y."/>
            <person name="Tomita J."/>
            <person name="Sakakibara K."/>
            <person name="Suzuki K."/>
            <person name="Yasuda S."/>
            <person name="Sato H."/>
            <person name="Yamaguchi M."/>
            <person name="Yoshida S.I."/>
            <person name="Koizumi N."/>
            <person name="Kawamura Y."/>
        </authorList>
    </citation>
    <scope>NUCLEOTIDE SEQUENCE [LARGE SCALE GENOMIC DNA]</scope>
    <source>
        <strain evidence="3">E18</strain>
    </source>
</reference>
<feature type="domain" description="DUF1554" evidence="1">
    <location>
        <begin position="196"/>
        <end position="326"/>
    </location>
</feature>
<dbReference type="PROSITE" id="PS51257">
    <property type="entry name" value="PROKAR_LIPOPROTEIN"/>
    <property type="match status" value="1"/>
</dbReference>